<protein>
    <recommendedName>
        <fullName evidence="1">Tethering factor for nuclear proteasome STS1</fullName>
    </recommendedName>
</protein>
<comment type="function">
    <text evidence="1">Involved in ubiquitin-mediated protein degradation. Regulatory factor in the ubiquitin/proteasome pathway that controls the turnover of proteasome substrates. Targets proteasomes to the nucleus and facilitates the degradation of nuclear proteins.</text>
</comment>
<accession>A0ABZ1CR99</accession>
<keyword evidence="4" id="KW-1185">Reference proteome</keyword>
<comment type="subunit">
    <text evidence="1">Binds the proteasome.</text>
</comment>
<keyword evidence="1" id="KW-0813">Transport</keyword>
<dbReference type="EMBL" id="CP141881">
    <property type="protein sequence ID" value="WRT64271.1"/>
    <property type="molecule type" value="Genomic_DNA"/>
</dbReference>
<reference evidence="3 4" key="1">
    <citation type="submission" date="2024-01" db="EMBL/GenBank/DDBJ databases">
        <title>Comparative genomics of Cryptococcus and Kwoniella reveals pathogenesis evolution and contrasting modes of karyotype evolution via chromosome fusion or intercentromeric recombination.</title>
        <authorList>
            <person name="Coelho M.A."/>
            <person name="David-Palma M."/>
            <person name="Shea T."/>
            <person name="Bowers K."/>
            <person name="McGinley-Smith S."/>
            <person name="Mohammad A.W."/>
            <person name="Gnirke A."/>
            <person name="Yurkov A.M."/>
            <person name="Nowrousian M."/>
            <person name="Sun S."/>
            <person name="Cuomo C.A."/>
            <person name="Heitman J."/>
        </authorList>
    </citation>
    <scope>NUCLEOTIDE SEQUENCE [LARGE SCALE GENOMIC DNA]</scope>
    <source>
        <strain evidence="3">CBS 11374</strain>
    </source>
</reference>
<comment type="subcellular location">
    <subcellularLocation>
        <location evidence="1">Cytoplasm</location>
    </subcellularLocation>
    <subcellularLocation>
        <location evidence="1">Nucleus</location>
    </subcellularLocation>
</comment>
<dbReference type="GeneID" id="87953333"/>
<sequence>MAHPLAQQPPSSLPFAFAARTSPLAFGFGIPSSSTSASLRSSSVNWSPPGQSPIKSPISRSDLASRTPLSSLKRSRRSRSPSSSPPLSPSSPASSSSHLRGSTYKVDLSAAGLDLQDISEVHKPAKRTRLGSSEAAQPSTNDIDIGIILATLPASAHLPILLQLLRTHPSLSETVLSQIPQPEVRTCINEIDASFDAIHKAAGGSLGLRGGSAVSESRRWERVRSEVEVFCRTASTYIRYFTSSSKSPIDTQSIFTFLEPLTTHLQTVLRLVPSAAASSNPVLDLAKLVLSVWTLWLSNLLTEVNQQGGMYPHSTVSHWAETLDRLTASVIGTVTAHDSHWSSSTTNPSSIVNAFFEESFRQALIPVRHRFLNEVGWLIGRR</sequence>
<feature type="region of interest" description="Disordered" evidence="2">
    <location>
        <begin position="34"/>
        <end position="101"/>
    </location>
</feature>
<proteinExistence type="inferred from homology"/>
<dbReference type="InterPro" id="IPR038422">
    <property type="entry name" value="Cut8/Sts1_sf"/>
</dbReference>
<feature type="compositionally biased region" description="Low complexity" evidence="2">
    <location>
        <begin position="34"/>
        <end position="43"/>
    </location>
</feature>
<dbReference type="Pfam" id="PF08559">
    <property type="entry name" value="Cut8"/>
    <property type="match status" value="1"/>
</dbReference>
<gene>
    <name evidence="3" type="ORF">IL334_001202</name>
</gene>
<evidence type="ECO:0000256" key="1">
    <source>
        <dbReference type="RuleBase" id="RU368013"/>
    </source>
</evidence>
<keyword evidence="1" id="KW-0963">Cytoplasm</keyword>
<dbReference type="RefSeq" id="XP_062789011.1">
    <property type="nucleotide sequence ID" value="XM_062932960.1"/>
</dbReference>
<name>A0ABZ1CR99_9TREE</name>
<dbReference type="Gene3D" id="1.20.58.1590">
    <property type="entry name" value="Tethering factor for nuclear proteasome Cut8/Sts1"/>
    <property type="match status" value="1"/>
</dbReference>
<comment type="similarity">
    <text evidence="1">Belongs to the cut8/STS1 family.</text>
</comment>
<dbReference type="Proteomes" id="UP001329825">
    <property type="component" value="Chromosome 1"/>
</dbReference>
<evidence type="ECO:0000256" key="2">
    <source>
        <dbReference type="SAM" id="MobiDB-lite"/>
    </source>
</evidence>
<feature type="compositionally biased region" description="Low complexity" evidence="2">
    <location>
        <begin position="90"/>
        <end position="101"/>
    </location>
</feature>
<keyword evidence="1" id="KW-0653">Protein transport</keyword>
<keyword evidence="1" id="KW-0539">Nucleus</keyword>
<evidence type="ECO:0000313" key="3">
    <source>
        <dbReference type="EMBL" id="WRT64271.1"/>
    </source>
</evidence>
<dbReference type="InterPro" id="IPR013868">
    <property type="entry name" value="Cut8/Sts1_fam"/>
</dbReference>
<evidence type="ECO:0000313" key="4">
    <source>
        <dbReference type="Proteomes" id="UP001329825"/>
    </source>
</evidence>
<organism evidence="3 4">
    <name type="scientific">Kwoniella shivajii</name>
    <dbReference type="NCBI Taxonomy" id="564305"/>
    <lineage>
        <taxon>Eukaryota</taxon>
        <taxon>Fungi</taxon>
        <taxon>Dikarya</taxon>
        <taxon>Basidiomycota</taxon>
        <taxon>Agaricomycotina</taxon>
        <taxon>Tremellomycetes</taxon>
        <taxon>Tremellales</taxon>
        <taxon>Cryptococcaceae</taxon>
        <taxon>Kwoniella</taxon>
    </lineage>
</organism>